<dbReference type="Proteomes" id="UP000821865">
    <property type="component" value="Chromosome 2"/>
</dbReference>
<evidence type="ECO:0000313" key="2">
    <source>
        <dbReference type="Proteomes" id="UP000821865"/>
    </source>
</evidence>
<comment type="caution">
    <text evidence="1">The sequence shown here is derived from an EMBL/GenBank/DDBJ whole genome shotgun (WGS) entry which is preliminary data.</text>
</comment>
<protein>
    <submittedName>
        <fullName evidence="1">Uncharacterized protein</fullName>
    </submittedName>
</protein>
<dbReference type="EMBL" id="CM023471">
    <property type="protein sequence ID" value="KAH7964908.1"/>
    <property type="molecule type" value="Genomic_DNA"/>
</dbReference>
<proteinExistence type="predicted"/>
<organism evidence="1 2">
    <name type="scientific">Dermacentor silvarum</name>
    <name type="common">Tick</name>
    <dbReference type="NCBI Taxonomy" id="543639"/>
    <lineage>
        <taxon>Eukaryota</taxon>
        <taxon>Metazoa</taxon>
        <taxon>Ecdysozoa</taxon>
        <taxon>Arthropoda</taxon>
        <taxon>Chelicerata</taxon>
        <taxon>Arachnida</taxon>
        <taxon>Acari</taxon>
        <taxon>Parasitiformes</taxon>
        <taxon>Ixodida</taxon>
        <taxon>Ixodoidea</taxon>
        <taxon>Ixodidae</taxon>
        <taxon>Rhipicephalinae</taxon>
        <taxon>Dermacentor</taxon>
    </lineage>
</organism>
<keyword evidence="2" id="KW-1185">Reference proteome</keyword>
<reference evidence="1" key="1">
    <citation type="submission" date="2020-05" db="EMBL/GenBank/DDBJ databases">
        <title>Large-scale comparative analyses of tick genomes elucidate their genetic diversity and vector capacities.</title>
        <authorList>
            <person name="Jia N."/>
            <person name="Wang J."/>
            <person name="Shi W."/>
            <person name="Du L."/>
            <person name="Sun Y."/>
            <person name="Zhan W."/>
            <person name="Jiang J."/>
            <person name="Wang Q."/>
            <person name="Zhang B."/>
            <person name="Ji P."/>
            <person name="Sakyi L.B."/>
            <person name="Cui X."/>
            <person name="Yuan T."/>
            <person name="Jiang B."/>
            <person name="Yang W."/>
            <person name="Lam T.T.-Y."/>
            <person name="Chang Q."/>
            <person name="Ding S."/>
            <person name="Wang X."/>
            <person name="Zhu J."/>
            <person name="Ruan X."/>
            <person name="Zhao L."/>
            <person name="Wei J."/>
            <person name="Que T."/>
            <person name="Du C."/>
            <person name="Cheng J."/>
            <person name="Dai P."/>
            <person name="Han X."/>
            <person name="Huang E."/>
            <person name="Gao Y."/>
            <person name="Liu J."/>
            <person name="Shao H."/>
            <person name="Ye R."/>
            <person name="Li L."/>
            <person name="Wei W."/>
            <person name="Wang X."/>
            <person name="Wang C."/>
            <person name="Yang T."/>
            <person name="Huo Q."/>
            <person name="Li W."/>
            <person name="Guo W."/>
            <person name="Chen H."/>
            <person name="Zhou L."/>
            <person name="Ni X."/>
            <person name="Tian J."/>
            <person name="Zhou Y."/>
            <person name="Sheng Y."/>
            <person name="Liu T."/>
            <person name="Pan Y."/>
            <person name="Xia L."/>
            <person name="Li J."/>
            <person name="Zhao F."/>
            <person name="Cao W."/>
        </authorList>
    </citation>
    <scope>NUCLEOTIDE SEQUENCE</scope>
    <source>
        <strain evidence="1">Dsil-2018</strain>
    </source>
</reference>
<evidence type="ECO:0000313" key="1">
    <source>
        <dbReference type="EMBL" id="KAH7964908.1"/>
    </source>
</evidence>
<name>A0ACB8DA90_DERSI</name>
<gene>
    <name evidence="1" type="ORF">HPB49_002505</name>
</gene>
<sequence>MSVYNQILENKLKELAKGGSAVAKQELLIQQKKREIEAKLAQKAKQQSPGVSLNAKARPKTQTAQKSRFDAPPPSEATQAQVNSFKNDGSFLEHFRRMQNLKASGVQSKAQPSQVSGSSSHHESSGGQRPKTEPPENGAGTSQSAGLVIKLQAPQPTKTLQPSAVAEKLKGDDDDEEEATPLKVSSPEGKAVQGAIERVAICVAINGQSAEEAARVAHIDDPAYEFLRNKDGEEYHRFQERVQALSAAKQRAEESGALPPSSRIDAKSQQQNQQQGSANETGRKRKRHSRWDPQPSPDSSSDYLDFDAPNEVPEFVKSDPGLIAYAKQVFNSTDLTFDQWKQLEDQRKMRALFEMMQAKKRADEARARAGKVKYEYDSDEETDGGTWEHKKRAMEMEKTRAWADELTLLGKGKHHIGDFLPPEELEKFMEKYDALKEGRTPDLSDYKEFKLTEENVGYQMLQKLGWTEGQGLGADGGGIVAPVNKGLQPVDNAGLGQGRPDDVKAGDDEYEAYRKRMMLAYRFRPNPLRNPPQKKGKAADNKGKSSTSKGDNEDGMFMLAKKRYVSVREFKGRVMVDIREYYEDGNGDLKPGKKGRHSLDAVFPAGPRIAVVRWLLPQPEKDVRCVRDVRDALRLIVYSMAMNCLKARPHRGRSGQADRQIPRLAGLRMDRCFPRRNVSRFGRSQSEPDTAEALVNECKHPAERMEMAYTVS</sequence>
<accession>A0ACB8DA90</accession>